<dbReference type="EMBL" id="JAWDJW010000532">
    <property type="protein sequence ID" value="KAK3080506.1"/>
    <property type="molecule type" value="Genomic_DNA"/>
</dbReference>
<protein>
    <submittedName>
        <fullName evidence="1">Uncharacterized protein</fullName>
    </submittedName>
</protein>
<comment type="caution">
    <text evidence="1">The sequence shown here is derived from an EMBL/GenBank/DDBJ whole genome shotgun (WGS) entry which is preliminary data.</text>
</comment>
<gene>
    <name evidence="1" type="ORF">LTS18_000705</name>
</gene>
<accession>A0ACC3DVF4</accession>
<dbReference type="Proteomes" id="UP001186974">
    <property type="component" value="Unassembled WGS sequence"/>
</dbReference>
<evidence type="ECO:0000313" key="1">
    <source>
        <dbReference type="EMBL" id="KAK3080506.1"/>
    </source>
</evidence>
<sequence length="252" mass="27382">MITGLVTAFFYLIALLYSIHNFDAVLSTGYTFPLAEVYSQATSTRAGALGLLIVIFLPTVCTCIGATTTAGRTLWTLARDDATPFSPFIGRINASHKNPLNATFAVALFNSVLGAVYVGSLTAFNAFVGSFVVLTTLSYLMAILPHLLSRRRNVIPGPFWMPDGVAYVVMGLSCAYMVVWDVIYFFPFALPVDAETMNYAVAIVGGLTALVSVWWLWKRSRGYVGPQALVEELVAEAEEEVDGKVRIAAEKI</sequence>
<name>A0ACC3DVF4_9PEZI</name>
<proteinExistence type="predicted"/>
<reference evidence="1" key="1">
    <citation type="submission" date="2024-09" db="EMBL/GenBank/DDBJ databases">
        <title>Black Yeasts Isolated from many extreme environments.</title>
        <authorList>
            <person name="Coleine C."/>
            <person name="Stajich J.E."/>
            <person name="Selbmann L."/>
        </authorList>
    </citation>
    <scope>NUCLEOTIDE SEQUENCE</scope>
    <source>
        <strain evidence="1">CCFEE 5737</strain>
    </source>
</reference>
<organism evidence="1 2">
    <name type="scientific">Coniosporium uncinatum</name>
    <dbReference type="NCBI Taxonomy" id="93489"/>
    <lineage>
        <taxon>Eukaryota</taxon>
        <taxon>Fungi</taxon>
        <taxon>Dikarya</taxon>
        <taxon>Ascomycota</taxon>
        <taxon>Pezizomycotina</taxon>
        <taxon>Dothideomycetes</taxon>
        <taxon>Dothideomycetes incertae sedis</taxon>
        <taxon>Coniosporium</taxon>
    </lineage>
</organism>
<keyword evidence="2" id="KW-1185">Reference proteome</keyword>
<evidence type="ECO:0000313" key="2">
    <source>
        <dbReference type="Proteomes" id="UP001186974"/>
    </source>
</evidence>